<feature type="region of interest" description="Disordered" evidence="5">
    <location>
        <begin position="2154"/>
        <end position="2357"/>
    </location>
</feature>
<dbReference type="STRING" id="1314800.A0A1B7MUH9"/>
<dbReference type="SUPFAM" id="SSF52540">
    <property type="entry name" value="P-loop containing nucleoside triphosphate hydrolases"/>
    <property type="match status" value="4"/>
</dbReference>
<evidence type="ECO:0000313" key="8">
    <source>
        <dbReference type="Proteomes" id="UP000092154"/>
    </source>
</evidence>
<dbReference type="InterPro" id="IPR050773">
    <property type="entry name" value="CbxX/CfxQ_RuBisCO_ESX"/>
</dbReference>
<dbReference type="Pfam" id="PF13087">
    <property type="entry name" value="AAA_12"/>
    <property type="match status" value="1"/>
</dbReference>
<dbReference type="GO" id="GO:0016887">
    <property type="term" value="F:ATP hydrolysis activity"/>
    <property type="evidence" value="ECO:0007669"/>
    <property type="project" value="InterPro"/>
</dbReference>
<dbReference type="Pfam" id="PF17866">
    <property type="entry name" value="AAA_lid_6"/>
    <property type="match status" value="2"/>
</dbReference>
<dbReference type="Gene3D" id="3.40.50.300">
    <property type="entry name" value="P-loop containing nucleotide triphosphate hydrolases"/>
    <property type="match status" value="6"/>
</dbReference>
<dbReference type="SMART" id="SM00382">
    <property type="entry name" value="AAA"/>
    <property type="match status" value="4"/>
</dbReference>
<dbReference type="FunFam" id="3.40.50.300:FF:000216">
    <property type="entry name" value="Type VII secretion ATPase EccA"/>
    <property type="match status" value="3"/>
</dbReference>
<feature type="compositionally biased region" description="Pro residues" evidence="5">
    <location>
        <begin position="2220"/>
        <end position="2230"/>
    </location>
</feature>
<dbReference type="PANTHER" id="PTHR43392:SF2">
    <property type="entry name" value="AAA-TYPE ATPASE FAMILY PROTEIN _ ANKYRIN REPEAT FAMILY PROTEIN"/>
    <property type="match status" value="1"/>
</dbReference>
<feature type="compositionally biased region" description="Polar residues" evidence="5">
    <location>
        <begin position="2269"/>
        <end position="2282"/>
    </location>
</feature>
<dbReference type="CDD" id="cd18808">
    <property type="entry name" value="SF1_C_Upf1"/>
    <property type="match status" value="1"/>
</dbReference>
<dbReference type="GO" id="GO:0004386">
    <property type="term" value="F:helicase activity"/>
    <property type="evidence" value="ECO:0007669"/>
    <property type="project" value="InterPro"/>
</dbReference>
<organism evidence="7 8">
    <name type="scientific">Rhizopogon vinicolor AM-OR11-026</name>
    <dbReference type="NCBI Taxonomy" id="1314800"/>
    <lineage>
        <taxon>Eukaryota</taxon>
        <taxon>Fungi</taxon>
        <taxon>Dikarya</taxon>
        <taxon>Basidiomycota</taxon>
        <taxon>Agaricomycotina</taxon>
        <taxon>Agaricomycetes</taxon>
        <taxon>Agaricomycetidae</taxon>
        <taxon>Boletales</taxon>
        <taxon>Suillineae</taxon>
        <taxon>Rhizopogonaceae</taxon>
        <taxon>Rhizopogon</taxon>
    </lineage>
</organism>
<feature type="domain" description="AAA+ ATPase" evidence="6">
    <location>
        <begin position="1916"/>
        <end position="2053"/>
    </location>
</feature>
<dbReference type="CDD" id="cd00009">
    <property type="entry name" value="AAA"/>
    <property type="match status" value="1"/>
</dbReference>
<keyword evidence="2" id="KW-0547">Nucleotide-binding</keyword>
<dbReference type="InterPro" id="IPR000641">
    <property type="entry name" value="CbxX/CfxQ"/>
</dbReference>
<name>A0A1B7MUH9_9AGAM</name>
<dbReference type="Proteomes" id="UP000092154">
    <property type="component" value="Unassembled WGS sequence"/>
</dbReference>
<feature type="region of interest" description="Disordered" evidence="5">
    <location>
        <begin position="1216"/>
        <end position="1303"/>
    </location>
</feature>
<dbReference type="EMBL" id="KV448430">
    <property type="protein sequence ID" value="OAX36259.1"/>
    <property type="molecule type" value="Genomic_DNA"/>
</dbReference>
<sequence>MNRAAQLEKRLNDILRGKVPANTNYSLFLEAICAQQDPATCINKIVESPNGSSAVQAAMRHNITSSFLNSTATALLQYLFRATDLGDVLDHLLTAIVDPPIFWTAFCQAFDQGDLNEQAQESFAVLLLRLMNLTIGNTSSYRDIAKKPSILSKLLNSSQQSVKDIGYRIEHILSTFKSGTPVAAVGGPGGRHDNDFVDFREISILPTADEILSQQPPFLRPSGVLEDPDGEETRAADYLDNTFRLLREEMINEMREELQTALGKKKGRHRGLTIDGVMLDGVYSGTNDRKTRWGIKLQCQDDFKSMKSVPDKQRRSYLEKDPAGSKILKHQSLVCILSGNQIISFGSIHRVEELLARKPPVIVIQLEGEASIEKTLLRLQSPDNIRLIQIDTALFAFEPVLKVLQNMQFIPLSEELLFWKEGNLIGSASVTATQVTRPLAMNPSLDLQGLLKTPTRIVLDKAQAASLLAGLTQRVSLIQGPPGTGKSFIGALLAKAIHDHTEQKILVVCYTNHALDQFLEDLLKIGIPDISMVRLGGRANTQVAHLGLASQQKERFMRSKADWTIIDQLKSASAFHCDELEEAMDKFIDSKIGFKDVLVYIEFEEPVYFDAFRVPEFDDSGMTRVGKDGKAVDSEELIYRWSRGFDAGQFKGEPHVRAAAHIWNMPPDARHASMEEWKSAIRKTILDQICTLGKNHNDCQDQLSRKFGEGTVATLSGKRIIGCTTTGAAKFAQDIRAAKPDVLLVEEAGEILESHVLTAMSENTSQMILIGDHKQLRPKVNNYNLTVEKGDGFELNRSLFERLVLKGFPHETLTAQHRMRPEISAFIRTLTYPDLTDALKTQGRADVRGVQNNFVFIDHRHPEDNDARISDRGDGASSSSKQNTYEVEMIWKIVRYLAQQGYGTDKLVVLTPYLGQLSKLRDVLKKDNDPVLNDLDSHDLIRAGLLSPAENTSKRRIRLATIDNYQGEESDIVIASLTRSNNSSDIGFMNSPERLNVLISRARDGFILIGNSETFIKARKGKELWGKFFQLVKQGGYMYEGFPIKCERHPDRTVLIKSASEFDVLCPDGGCTELCNTMLNCGIHPCPLKCHKISDHSQMPCQHPYSGMCVANRHKLKWKCHQSMPDPCPVCTKEAERAEEKRKRELELKQKLEEEEQQRLMERAEEQLEHDLRMAELDAKLKAEQDAIADAQIAQQRANDLKQKLMDIEAARSNAQKAAANAQAHTNAAFAASSSSRTSTRTPNPTPPPNPQSNPPPPINPTPPPPSSQNTNPSTKSSAKQTPTSNSQNPNPGPPSTPSINAVPTSVAHRDWLHQKQVNGEKNSAIDGIMELTGLEDVKVQVLRIKAHIDLMKRQGVPANKERLNLVLLGNPGTGKTTVARLYAQFLESIQVLPGDAFLETTGSSLAHEGVAGAKKLIADAKAVGGGAIFIDEAYQLVGEHQHSGGQVLDFLLAEMENEVGTLVFILAGYSKQMEKFFEHNPGLPSRVPYSLKFADYTDAELLTMLEALVEKRYSGQMKVEDGITGLFARISIRRLGRGRGREGFGNARALQNMFSRVAQRQAERLEKERKLSFFTDDFMITKEDLIGPDPSKVLPQCAPWEKLQKMIGLESVKDAVRNFFDIIDTNYHRELQEKEPLAMSLNRVFLGSPGTGKTTVAKLYGQILTELGLLSNGEVVVKNPSDFVGAYLGHTEKNTKAILDSTVGKVLVIDEAYMLYSKDSGHQDRFKMTVIDTIVAEIQSVPGEDRCVLLLGYKEQMEEMFQNVNPGLARRFAIENAFTFEDFTESQLREILDFKLKDQDLGATDVAKQVASDLLNRAKNRPNFGNAGEVENMLGLAKVRYQKRQASVPPDQRSDVIFEPEDFDPDWERDRNAAGNLTKLFEDLVGCDDIVKKLGDYQKIARAMKVSGIDMRKQIPTSFVFKGPPGTGKTTIARKFGQVYYDMGFLSSADLIECSASDLVGQYVGHTGPKTKKLFEKALGKVLFVDEAYRLSQGSFAQEAIDEVVGLMTNEKFMNKMVIVFAGYEKEMNSLLSVNPGLASRFSEEIILTNMTASKCLQVLDKELQKTQIILSELADTSSSSYTEMESIIDRMSRLSNWGNARDVKSISQRLVHHAFSAVANNPGSALSLTADEAIAIMKDLLNQQRQRLNIPRINVPPSSVPPPMASSSNSAPPPPPSQSGSSATGGSQPPKPPPNSNSSNKRPPKPPSQSGSSTPSGSRPPKPPPKPPSQSGSSIPSRSQPPHRPPSQSSVSSSKSRAKPPQPPSSNPAFTANIPSQSTARHSRQFKGSQQGSPASASSQSLPPSSLSGPPFARPFHSPGNVQQTPNQRGKAKQFPTQSTPRHQPINNINSIQRDPGIADVVWGQLQVEKAAAREAEKRAIEETKRRDTELRRVAERQRAVEAAARALGDKRARDQAEQEELRRQQEAVRIREAQVRAEMERAAAALNQIRQEQAKKKREEERIQQKLRNLGVCVQGYPWIKQPLGYRCAGGAHFISDSQLR</sequence>
<evidence type="ECO:0000313" key="7">
    <source>
        <dbReference type="EMBL" id="OAX36259.1"/>
    </source>
</evidence>
<feature type="domain" description="AAA+ ATPase" evidence="6">
    <location>
        <begin position="1362"/>
        <end position="1494"/>
    </location>
</feature>
<dbReference type="InterPro" id="IPR041677">
    <property type="entry name" value="DNA2/NAM7_AAA_11"/>
</dbReference>
<feature type="compositionally biased region" description="Low complexity" evidence="5">
    <location>
        <begin position="2290"/>
        <end position="2313"/>
    </location>
</feature>
<dbReference type="PRINTS" id="PR00819">
    <property type="entry name" value="CBXCFQXSUPER"/>
</dbReference>
<dbReference type="FunFam" id="3.40.50.300:FF:001660">
    <property type="entry name" value="NF-X1 finger and helicase protein, putative"/>
    <property type="match status" value="1"/>
</dbReference>
<dbReference type="PANTHER" id="PTHR43392">
    <property type="entry name" value="AAA-TYPE ATPASE FAMILY PROTEIN / ANKYRIN REPEAT FAMILY PROTEIN"/>
    <property type="match status" value="1"/>
</dbReference>
<dbReference type="InterPro" id="IPR003959">
    <property type="entry name" value="ATPase_AAA_core"/>
</dbReference>
<protein>
    <submittedName>
        <fullName evidence="7">p-loop containing nucleoside triphosphate hydrolase protein</fullName>
    </submittedName>
</protein>
<keyword evidence="7" id="KW-0378">Hydrolase</keyword>
<dbReference type="InterPro" id="IPR027417">
    <property type="entry name" value="P-loop_NTPase"/>
</dbReference>
<dbReference type="FunFam" id="1.10.8.60:FF:000160">
    <property type="entry name" value="WGS project CABT00000000 data, contig 2.55"/>
    <property type="match status" value="1"/>
</dbReference>
<feature type="domain" description="AAA+ ATPase" evidence="6">
    <location>
        <begin position="1641"/>
        <end position="1756"/>
    </location>
</feature>
<feature type="domain" description="AAA+ ATPase" evidence="6">
    <location>
        <begin position="472"/>
        <end position="781"/>
    </location>
</feature>
<feature type="compositionally biased region" description="Low complexity" evidence="5">
    <location>
        <begin position="2180"/>
        <end position="2190"/>
    </location>
</feature>
<feature type="compositionally biased region" description="Polar residues" evidence="5">
    <location>
        <begin position="2337"/>
        <end position="2355"/>
    </location>
</feature>
<feature type="compositionally biased region" description="Low complexity" evidence="5">
    <location>
        <begin position="1268"/>
        <end position="1290"/>
    </location>
</feature>
<keyword evidence="3" id="KW-0067">ATP-binding</keyword>
<accession>A0A1B7MUH9</accession>
<feature type="compositionally biased region" description="Low complexity" evidence="5">
    <location>
        <begin position="2210"/>
        <end position="2219"/>
    </location>
</feature>
<evidence type="ECO:0000259" key="6">
    <source>
        <dbReference type="SMART" id="SM00382"/>
    </source>
</evidence>
<evidence type="ECO:0000256" key="4">
    <source>
        <dbReference type="SAM" id="Coils"/>
    </source>
</evidence>
<feature type="coiled-coil region" evidence="4">
    <location>
        <begin position="2435"/>
        <end position="2472"/>
    </location>
</feature>
<dbReference type="Pfam" id="PF00004">
    <property type="entry name" value="AAA"/>
    <property type="match status" value="3"/>
</dbReference>
<evidence type="ECO:0000256" key="5">
    <source>
        <dbReference type="SAM" id="MobiDB-lite"/>
    </source>
</evidence>
<dbReference type="Gene3D" id="1.10.8.60">
    <property type="match status" value="2"/>
</dbReference>
<feature type="compositionally biased region" description="Low complexity" evidence="5">
    <location>
        <begin position="1216"/>
        <end position="1243"/>
    </location>
</feature>
<dbReference type="CDD" id="cd06008">
    <property type="entry name" value="NF-X1-zinc-finger"/>
    <property type="match status" value="1"/>
</dbReference>
<proteinExistence type="inferred from homology"/>
<comment type="similarity">
    <text evidence="1">Belongs to the CbxX/CfxQ family.</text>
</comment>
<keyword evidence="8" id="KW-1185">Reference proteome</keyword>
<dbReference type="CDD" id="cd17936">
    <property type="entry name" value="EEXXEc_NFX1"/>
    <property type="match status" value="1"/>
</dbReference>
<dbReference type="OrthoDB" id="2423195at2759"/>
<evidence type="ECO:0000256" key="1">
    <source>
        <dbReference type="ARBA" id="ARBA00010378"/>
    </source>
</evidence>
<dbReference type="InterPro" id="IPR041679">
    <property type="entry name" value="DNA2/NAM7-like_C"/>
</dbReference>
<dbReference type="InParanoid" id="A0A1B7MUH9"/>
<evidence type="ECO:0000256" key="3">
    <source>
        <dbReference type="ARBA" id="ARBA00022840"/>
    </source>
</evidence>
<dbReference type="InterPro" id="IPR003593">
    <property type="entry name" value="AAA+_ATPase"/>
</dbReference>
<dbReference type="GO" id="GO:0005524">
    <property type="term" value="F:ATP binding"/>
    <property type="evidence" value="ECO:0007669"/>
    <property type="project" value="UniProtKB-KW"/>
</dbReference>
<dbReference type="InterPro" id="IPR041627">
    <property type="entry name" value="AAA_lid_6"/>
</dbReference>
<feature type="compositionally biased region" description="Pro residues" evidence="5">
    <location>
        <begin position="1244"/>
        <end position="1267"/>
    </location>
</feature>
<reference evidence="7 8" key="1">
    <citation type="submission" date="2016-06" db="EMBL/GenBank/DDBJ databases">
        <title>Comparative genomics of the ectomycorrhizal sister species Rhizopogon vinicolor and Rhizopogon vesiculosus (Basidiomycota: Boletales) reveals a divergence of the mating type B locus.</title>
        <authorList>
            <consortium name="DOE Joint Genome Institute"/>
            <person name="Mujic A.B."/>
            <person name="Kuo A."/>
            <person name="Tritt A."/>
            <person name="Lipzen A."/>
            <person name="Chen C."/>
            <person name="Johnson J."/>
            <person name="Sharma A."/>
            <person name="Barry K."/>
            <person name="Grigoriev I.V."/>
            <person name="Spatafora J.W."/>
        </authorList>
    </citation>
    <scope>NUCLEOTIDE SEQUENCE [LARGE SCALE GENOMIC DNA]</scope>
    <source>
        <strain evidence="7 8">AM-OR11-026</strain>
    </source>
</reference>
<keyword evidence="4" id="KW-0175">Coiled coil</keyword>
<feature type="compositionally biased region" description="Low complexity" evidence="5">
    <location>
        <begin position="2231"/>
        <end position="2257"/>
    </location>
</feature>
<evidence type="ECO:0000256" key="2">
    <source>
        <dbReference type="ARBA" id="ARBA00022741"/>
    </source>
</evidence>
<dbReference type="InterPro" id="IPR047187">
    <property type="entry name" value="SF1_C_Upf1"/>
</dbReference>
<gene>
    <name evidence="7" type="ORF">K503DRAFT_867703</name>
</gene>
<dbReference type="Pfam" id="PF13086">
    <property type="entry name" value="AAA_11"/>
    <property type="match status" value="1"/>
</dbReference>